<protein>
    <submittedName>
        <fullName evidence="2">Uncharacterized protein</fullName>
    </submittedName>
</protein>
<evidence type="ECO:0000313" key="2">
    <source>
        <dbReference type="EMBL" id="GMM59276.1"/>
    </source>
</evidence>
<name>A0ABQ6P558_9SPHN</name>
<sequence>MLERAAKELSCAFRIACPGKSRARNRSHTRLGAAWRALPASGTAPTRDDHESPYHGRSRTCGTDPTEAGLALFTGKFRIRPLHSQDVWHAAAHYRTSALRR</sequence>
<organism evidence="2 3">
    <name type="scientific">Novosphingobium pituita</name>
    <dbReference type="NCBI Taxonomy" id="3056842"/>
    <lineage>
        <taxon>Bacteria</taxon>
        <taxon>Pseudomonadati</taxon>
        <taxon>Pseudomonadota</taxon>
        <taxon>Alphaproteobacteria</taxon>
        <taxon>Sphingomonadales</taxon>
        <taxon>Sphingomonadaceae</taxon>
        <taxon>Novosphingobium</taxon>
    </lineage>
</organism>
<evidence type="ECO:0000256" key="1">
    <source>
        <dbReference type="SAM" id="MobiDB-lite"/>
    </source>
</evidence>
<comment type="caution">
    <text evidence="2">The sequence shown here is derived from an EMBL/GenBank/DDBJ whole genome shotgun (WGS) entry which is preliminary data.</text>
</comment>
<dbReference type="Proteomes" id="UP001187221">
    <property type="component" value="Unassembled WGS sequence"/>
</dbReference>
<keyword evidence="3" id="KW-1185">Reference proteome</keyword>
<proteinExistence type="predicted"/>
<gene>
    <name evidence="2" type="ORF">NUTIK01_00530</name>
</gene>
<dbReference type="EMBL" id="BTFW01000001">
    <property type="protein sequence ID" value="GMM59276.1"/>
    <property type="molecule type" value="Genomic_DNA"/>
</dbReference>
<evidence type="ECO:0000313" key="3">
    <source>
        <dbReference type="Proteomes" id="UP001187221"/>
    </source>
</evidence>
<accession>A0ABQ6P558</accession>
<reference evidence="2 3" key="1">
    <citation type="submission" date="2023-06" db="EMBL/GenBank/DDBJ databases">
        <title>Draft genome sequence of Novosphingobium sp. strain IK01.</title>
        <authorList>
            <person name="Hatamoto M."/>
            <person name="Ikarashi T."/>
            <person name="Yamaguchi T."/>
        </authorList>
    </citation>
    <scope>NUCLEOTIDE SEQUENCE [LARGE SCALE GENOMIC DNA]</scope>
    <source>
        <strain evidence="2 3">IK01</strain>
    </source>
</reference>
<feature type="region of interest" description="Disordered" evidence="1">
    <location>
        <begin position="22"/>
        <end position="62"/>
    </location>
</feature>